<sequence length="244" mass="27164">MLTKSWMTTALLAVSAVVSGCSRPPSVSPVRLQLGLQYLVAGEYSAAERNLQRARLAAAEDYRPVLGLARLYQAQGDNDEAAVWYTRAEEIAPENGYVLNNYGAFLCSLRQYDKAQSRFLAAMQADETGSRIQALLFSGRCFLDAGDTRQAADSLSQAVVAENSAAGKLLEEAGRRLEQQKFADTRLLLEIYHQQRSASAESLWLKILYAARQNATSDVKRYGDQLARVYPLSIQYQRYLANEY</sequence>
<feature type="repeat" description="TPR" evidence="1">
    <location>
        <begin position="62"/>
        <end position="95"/>
    </location>
</feature>
<name>A0ABW1VT63_9GAMM</name>
<keyword evidence="3" id="KW-1185">Reference proteome</keyword>
<dbReference type="InterPro" id="IPR011990">
    <property type="entry name" value="TPR-like_helical_dom_sf"/>
</dbReference>
<dbReference type="PROSITE" id="PS51257">
    <property type="entry name" value="PROKAR_LIPOPROTEIN"/>
    <property type="match status" value="1"/>
</dbReference>
<dbReference type="RefSeq" id="WP_249213327.1">
    <property type="nucleotide sequence ID" value="NZ_BAAAFW010000091.1"/>
</dbReference>
<reference evidence="3" key="1">
    <citation type="journal article" date="2019" name="Int. J. Syst. Evol. Microbiol.">
        <title>The Global Catalogue of Microorganisms (GCM) 10K type strain sequencing project: providing services to taxonomists for standard genome sequencing and annotation.</title>
        <authorList>
            <consortium name="The Broad Institute Genomics Platform"/>
            <consortium name="The Broad Institute Genome Sequencing Center for Infectious Disease"/>
            <person name="Wu L."/>
            <person name="Ma J."/>
        </authorList>
    </citation>
    <scope>NUCLEOTIDE SEQUENCE [LARGE SCALE GENOMIC DNA]</scope>
    <source>
        <strain evidence="3">CGMCC 4.1530</strain>
    </source>
</reference>
<dbReference type="SMART" id="SM00028">
    <property type="entry name" value="TPR"/>
    <property type="match status" value="4"/>
</dbReference>
<dbReference type="SUPFAM" id="SSF48452">
    <property type="entry name" value="TPR-like"/>
    <property type="match status" value="1"/>
</dbReference>
<evidence type="ECO:0000313" key="3">
    <source>
        <dbReference type="Proteomes" id="UP001596215"/>
    </source>
</evidence>
<dbReference type="EMBL" id="JBHSUC010000018">
    <property type="protein sequence ID" value="MFC6362982.1"/>
    <property type="molecule type" value="Genomic_DNA"/>
</dbReference>
<proteinExistence type="predicted"/>
<organism evidence="2 3">
    <name type="scientific">Tatumella punctata</name>
    <dbReference type="NCBI Taxonomy" id="399969"/>
    <lineage>
        <taxon>Bacteria</taxon>
        <taxon>Pseudomonadati</taxon>
        <taxon>Pseudomonadota</taxon>
        <taxon>Gammaproteobacteria</taxon>
        <taxon>Enterobacterales</taxon>
        <taxon>Erwiniaceae</taxon>
        <taxon>Tatumella</taxon>
    </lineage>
</organism>
<accession>A0ABW1VT63</accession>
<dbReference type="Gene3D" id="1.25.40.10">
    <property type="entry name" value="Tetratricopeptide repeat domain"/>
    <property type="match status" value="1"/>
</dbReference>
<protein>
    <submittedName>
        <fullName evidence="2">Type IV pilus biogenesis/stability protein PilW</fullName>
    </submittedName>
</protein>
<evidence type="ECO:0000256" key="1">
    <source>
        <dbReference type="PROSITE-ProRule" id="PRU00339"/>
    </source>
</evidence>
<comment type="caution">
    <text evidence="2">The sequence shown here is derived from an EMBL/GenBank/DDBJ whole genome shotgun (WGS) entry which is preliminary data.</text>
</comment>
<dbReference type="Proteomes" id="UP001596215">
    <property type="component" value="Unassembled WGS sequence"/>
</dbReference>
<gene>
    <name evidence="2" type="primary">pilW</name>
    <name evidence="2" type="ORF">ACFP73_12900</name>
</gene>
<dbReference type="PROSITE" id="PS50005">
    <property type="entry name" value="TPR"/>
    <property type="match status" value="1"/>
</dbReference>
<dbReference type="NCBIfam" id="TIGR02521">
    <property type="entry name" value="type_IV_pilW"/>
    <property type="match status" value="1"/>
</dbReference>
<evidence type="ECO:0000313" key="2">
    <source>
        <dbReference type="EMBL" id="MFC6362982.1"/>
    </source>
</evidence>
<dbReference type="InterPro" id="IPR013360">
    <property type="entry name" value="Pilus_4_PilW"/>
</dbReference>
<keyword evidence="1" id="KW-0802">TPR repeat</keyword>
<dbReference type="InterPro" id="IPR019734">
    <property type="entry name" value="TPR_rpt"/>
</dbReference>